<dbReference type="AlphaFoldDB" id="A0A2U9TDY8"/>
<reference evidence="2 4" key="1">
    <citation type="submission" date="2018-05" db="EMBL/GenBank/DDBJ databases">
        <title>The complete genome of Lysobacter maris HZ9B, a marine bacterium antagonistic against terrestrial plant pathogens.</title>
        <authorList>
            <person name="Zhang X.-Q."/>
        </authorList>
    </citation>
    <scope>NUCLEOTIDE SEQUENCE [LARGE SCALE GENOMIC DNA]</scope>
    <source>
        <strain evidence="2 4">HZ9B</strain>
    </source>
</reference>
<dbReference type="Proteomes" id="UP000249447">
    <property type="component" value="Chromosome"/>
</dbReference>
<dbReference type="RefSeq" id="WP_111267725.1">
    <property type="nucleotide sequence ID" value="NZ_CP029843.1"/>
</dbReference>
<dbReference type="OrthoDB" id="118834at2"/>
<dbReference type="Pfam" id="PF13924">
    <property type="entry name" value="Lipocalin_5"/>
    <property type="match status" value="1"/>
</dbReference>
<dbReference type="Proteomes" id="UP000320431">
    <property type="component" value="Unassembled WGS sequence"/>
</dbReference>
<dbReference type="KEGG" id="lmb:C9I47_3039"/>
<dbReference type="EMBL" id="CP029843">
    <property type="protein sequence ID" value="AWV08708.1"/>
    <property type="molecule type" value="Genomic_DNA"/>
</dbReference>
<evidence type="ECO:0000313" key="4">
    <source>
        <dbReference type="Proteomes" id="UP000249447"/>
    </source>
</evidence>
<keyword evidence="4" id="KW-1185">Reference proteome</keyword>
<reference evidence="3 5" key="2">
    <citation type="submission" date="2019-10" db="EMBL/GenBank/DDBJ databases">
        <title>Lysobacter alkalisoli sp. nov., isolated from saline-alkaline soil.</title>
        <authorList>
            <person name="Sun J.-Q."/>
        </authorList>
    </citation>
    <scope>NUCLEOTIDE SEQUENCE [LARGE SCALE GENOMIC DNA]</scope>
    <source>
        <strain evidence="3 5">KCTC 42381</strain>
    </source>
</reference>
<dbReference type="InterPro" id="IPR024311">
    <property type="entry name" value="Lipocalin-like"/>
</dbReference>
<name>A0A2U9TDY8_9GAMM</name>
<dbReference type="EMBL" id="VICD02000132">
    <property type="protein sequence ID" value="KAB8190764.1"/>
    <property type="molecule type" value="Genomic_DNA"/>
</dbReference>
<proteinExistence type="predicted"/>
<gene>
    <name evidence="2" type="ORF">C9I47_3039</name>
    <name evidence="3" type="ORF">FKV24_008335</name>
</gene>
<feature type="domain" description="Lipocalin-like" evidence="1">
    <location>
        <begin position="32"/>
        <end position="154"/>
    </location>
</feature>
<evidence type="ECO:0000313" key="3">
    <source>
        <dbReference type="EMBL" id="KAB8190764.1"/>
    </source>
</evidence>
<evidence type="ECO:0000313" key="5">
    <source>
        <dbReference type="Proteomes" id="UP000320431"/>
    </source>
</evidence>
<sequence>MKALITMTLATLTGLAIRDVPEPPAPVSPLRGTWNLLAADKILADGSRVRDYGNAPKGRLIVDAHGRYSLQIFKSERPRFASAGKAGGSGDEFAAAVLGSSTHYGTIESDAQQGVLRFRIEGASFPNWEGSVQQRSYTLEGNTLSYRVPPRPDGSIPVSVWLRLEE</sequence>
<evidence type="ECO:0000259" key="1">
    <source>
        <dbReference type="Pfam" id="PF13924"/>
    </source>
</evidence>
<organism evidence="2 4">
    <name type="scientific">Marilutibacter maris</name>
    <dbReference type="NCBI Taxonomy" id="1605891"/>
    <lineage>
        <taxon>Bacteria</taxon>
        <taxon>Pseudomonadati</taxon>
        <taxon>Pseudomonadota</taxon>
        <taxon>Gammaproteobacteria</taxon>
        <taxon>Lysobacterales</taxon>
        <taxon>Lysobacteraceae</taxon>
        <taxon>Marilutibacter</taxon>
    </lineage>
</organism>
<protein>
    <submittedName>
        <fullName evidence="3">Lipocalin-like domain protein</fullName>
    </submittedName>
</protein>
<evidence type="ECO:0000313" key="2">
    <source>
        <dbReference type="EMBL" id="AWV08708.1"/>
    </source>
</evidence>
<accession>A0A2U9TDY8</accession>